<feature type="compositionally biased region" description="Basic and acidic residues" evidence="1">
    <location>
        <begin position="7"/>
        <end position="19"/>
    </location>
</feature>
<feature type="non-terminal residue" evidence="2">
    <location>
        <position position="1"/>
    </location>
</feature>
<dbReference type="EMBL" id="UYYB01027336">
    <property type="protein sequence ID" value="VDM72804.1"/>
    <property type="molecule type" value="Genomic_DNA"/>
</dbReference>
<keyword evidence="3" id="KW-1185">Reference proteome</keyword>
<accession>A0A3P7J4L1</accession>
<evidence type="ECO:0000256" key="1">
    <source>
        <dbReference type="SAM" id="MobiDB-lite"/>
    </source>
</evidence>
<evidence type="ECO:0000313" key="2">
    <source>
        <dbReference type="EMBL" id="VDM72804.1"/>
    </source>
</evidence>
<dbReference type="OrthoDB" id="5866605at2759"/>
<proteinExistence type="predicted"/>
<feature type="non-terminal residue" evidence="2">
    <location>
        <position position="151"/>
    </location>
</feature>
<evidence type="ECO:0000313" key="3">
    <source>
        <dbReference type="Proteomes" id="UP000270094"/>
    </source>
</evidence>
<dbReference type="Proteomes" id="UP000270094">
    <property type="component" value="Unassembled WGS sequence"/>
</dbReference>
<organism evidence="2 3">
    <name type="scientific">Strongylus vulgaris</name>
    <name type="common">Blood worm</name>
    <dbReference type="NCBI Taxonomy" id="40348"/>
    <lineage>
        <taxon>Eukaryota</taxon>
        <taxon>Metazoa</taxon>
        <taxon>Ecdysozoa</taxon>
        <taxon>Nematoda</taxon>
        <taxon>Chromadorea</taxon>
        <taxon>Rhabditida</taxon>
        <taxon>Rhabditina</taxon>
        <taxon>Rhabditomorpha</taxon>
        <taxon>Strongyloidea</taxon>
        <taxon>Strongylidae</taxon>
        <taxon>Strongylus</taxon>
    </lineage>
</organism>
<dbReference type="AlphaFoldDB" id="A0A3P7J4L1"/>
<feature type="compositionally biased region" description="Acidic residues" evidence="1">
    <location>
        <begin position="128"/>
        <end position="137"/>
    </location>
</feature>
<name>A0A3P7J4L1_STRVU</name>
<protein>
    <submittedName>
        <fullName evidence="2">Uncharacterized protein</fullName>
    </submittedName>
</protein>
<gene>
    <name evidence="2" type="ORF">SVUK_LOCUS7802</name>
</gene>
<feature type="region of interest" description="Disordered" evidence="1">
    <location>
        <begin position="113"/>
        <end position="137"/>
    </location>
</feature>
<reference evidence="2 3" key="1">
    <citation type="submission" date="2018-11" db="EMBL/GenBank/DDBJ databases">
        <authorList>
            <consortium name="Pathogen Informatics"/>
        </authorList>
    </citation>
    <scope>NUCLEOTIDE SEQUENCE [LARGE SCALE GENOMIC DNA]</scope>
</reference>
<sequence>EGGEEPQASKDSPKGRNGERTVWGPAISSNIRVLTSRPRPTLRNIFTMGKEKHIDGKVRPSTASESRTCASFVPPPLERLDTVPIIRSIEIMPGIPCEGKSGNKMMDEKVANTETNDDPYLDERDTAECSDGDSDIDVTDILENSHKSITV</sequence>
<feature type="region of interest" description="Disordered" evidence="1">
    <location>
        <begin position="1"/>
        <end position="22"/>
    </location>
</feature>